<accession>A0AA41XK81</accession>
<evidence type="ECO:0000313" key="3">
    <source>
        <dbReference type="Proteomes" id="UP001165587"/>
    </source>
</evidence>
<dbReference type="InterPro" id="IPR036390">
    <property type="entry name" value="WH_DNA-bd_sf"/>
</dbReference>
<dbReference type="EMBL" id="JANLCK010000015">
    <property type="protein sequence ID" value="MCS5727833.1"/>
    <property type="molecule type" value="Genomic_DNA"/>
</dbReference>
<organism evidence="2 3">
    <name type="scientific">Herbiconiux oxytropis</name>
    <dbReference type="NCBI Taxonomy" id="2970915"/>
    <lineage>
        <taxon>Bacteria</taxon>
        <taxon>Bacillati</taxon>
        <taxon>Actinomycetota</taxon>
        <taxon>Actinomycetes</taxon>
        <taxon>Micrococcales</taxon>
        <taxon>Microbacteriaceae</taxon>
        <taxon>Herbiconiux</taxon>
    </lineage>
</organism>
<dbReference type="InterPro" id="IPR027395">
    <property type="entry name" value="WH_DNA-bd_dom"/>
</dbReference>
<dbReference type="InterPro" id="IPR036388">
    <property type="entry name" value="WH-like_DNA-bd_sf"/>
</dbReference>
<comment type="caution">
    <text evidence="2">The sequence shown here is derived from an EMBL/GenBank/DDBJ whole genome shotgun (WGS) entry which is preliminary data.</text>
</comment>
<dbReference type="AlphaFoldDB" id="A0AA41XK81"/>
<evidence type="ECO:0000313" key="2">
    <source>
        <dbReference type="EMBL" id="MCS5727833.1"/>
    </source>
</evidence>
<protein>
    <submittedName>
        <fullName evidence="2">Transcriptional regulator</fullName>
    </submittedName>
</protein>
<gene>
    <name evidence="2" type="ORF">N1028_18205</name>
</gene>
<dbReference type="RefSeq" id="WP_259530896.1">
    <property type="nucleotide sequence ID" value="NZ_JANLCK010000015.1"/>
</dbReference>
<dbReference type="Pfam" id="PF13601">
    <property type="entry name" value="HTH_34"/>
    <property type="match status" value="1"/>
</dbReference>
<dbReference type="PANTHER" id="PTHR37318:SF1">
    <property type="entry name" value="BSL7504 PROTEIN"/>
    <property type="match status" value="1"/>
</dbReference>
<evidence type="ECO:0000259" key="1">
    <source>
        <dbReference type="Pfam" id="PF13601"/>
    </source>
</evidence>
<feature type="domain" description="Winged helix DNA-binding" evidence="1">
    <location>
        <begin position="22"/>
        <end position="100"/>
    </location>
</feature>
<keyword evidence="3" id="KW-1185">Reference proteome</keyword>
<dbReference type="SUPFAM" id="SSF46785">
    <property type="entry name" value="Winged helix' DNA-binding domain"/>
    <property type="match status" value="1"/>
</dbReference>
<reference evidence="2" key="1">
    <citation type="submission" date="2022-08" db="EMBL/GenBank/DDBJ databases">
        <authorList>
            <person name="Deng Y."/>
            <person name="Han X.-F."/>
            <person name="Zhang Y.-Q."/>
        </authorList>
    </citation>
    <scope>NUCLEOTIDE SEQUENCE</scope>
    <source>
        <strain evidence="2">CPCC 203407</strain>
    </source>
</reference>
<dbReference type="Gene3D" id="1.10.10.10">
    <property type="entry name" value="Winged helix-like DNA-binding domain superfamily/Winged helix DNA-binding domain"/>
    <property type="match status" value="1"/>
</dbReference>
<dbReference type="Proteomes" id="UP001165587">
    <property type="component" value="Unassembled WGS sequence"/>
</dbReference>
<proteinExistence type="predicted"/>
<sequence length="107" mass="11474">MTATVPEQHPRHRLDDLLQNPVRFSIMAALDRAGTLGFKEVRDAVEITDSALSKQASALEAAGYVSVGKSFAGKMPRTSLSLTRQGRAAWKAHLATLREIAGSAGEL</sequence>
<name>A0AA41XK81_9MICO</name>
<dbReference type="PANTHER" id="PTHR37318">
    <property type="entry name" value="BSL7504 PROTEIN"/>
    <property type="match status" value="1"/>
</dbReference>